<proteinExistence type="predicted"/>
<reference evidence="8 9" key="1">
    <citation type="journal article" date="2010" name="Int. J. Syst. Evol. Microbiol.">
        <title>Reclassification of Herbaspirillum putei as a later heterotypic synonym of Herbaspirillum huttiense, with the description of H. huttiense subsp. huttiense subsp. nov. and H. huttiense subsp. putei subsp. nov., comb. nov., and description of Herbaspirillum aquaticum sp. nov.</title>
        <authorList>
            <person name="Dobritsa A.P."/>
            <person name="Reddy M.C."/>
            <person name="Samadpour M."/>
        </authorList>
    </citation>
    <scope>NUCLEOTIDE SEQUENCE [LARGE SCALE GENOMIC DNA]</scope>
    <source>
        <strain evidence="8 9">IEH 4430</strain>
    </source>
</reference>
<feature type="transmembrane region" description="Helical" evidence="6">
    <location>
        <begin position="40"/>
        <end position="65"/>
    </location>
</feature>
<dbReference type="Pfam" id="PF06305">
    <property type="entry name" value="LapA_dom"/>
    <property type="match status" value="1"/>
</dbReference>
<evidence type="ECO:0000256" key="2">
    <source>
        <dbReference type="ARBA" id="ARBA00022692"/>
    </source>
</evidence>
<keyword evidence="1" id="KW-1003">Cell membrane</keyword>
<dbReference type="EMBL" id="NJGV01000019">
    <property type="protein sequence ID" value="OWY33303.1"/>
    <property type="molecule type" value="Genomic_DNA"/>
</dbReference>
<name>A0A225SQ92_9BURK</name>
<organism evidence="8 9">
    <name type="scientific">Herbaspirillum aquaticum</name>
    <dbReference type="NCBI Taxonomy" id="568783"/>
    <lineage>
        <taxon>Bacteria</taxon>
        <taxon>Pseudomonadati</taxon>
        <taxon>Pseudomonadota</taxon>
        <taxon>Betaproteobacteria</taxon>
        <taxon>Burkholderiales</taxon>
        <taxon>Oxalobacteraceae</taxon>
        <taxon>Herbaspirillum</taxon>
    </lineage>
</organism>
<keyword evidence="3 6" id="KW-1133">Transmembrane helix</keyword>
<sequence length="108" mass="12341">MKILSRLIAAILFVFFFFFALRNTQEVTMHFFLGYERTDPLVLVLLAFFVIGAVLGVLAMAPLVLRHRREASRYKKALSQVQKQQEEIAQVQAQPPQPDSVITAQHIL</sequence>
<evidence type="ECO:0000259" key="7">
    <source>
        <dbReference type="Pfam" id="PF06305"/>
    </source>
</evidence>
<dbReference type="Proteomes" id="UP000214747">
    <property type="component" value="Unassembled WGS sequence"/>
</dbReference>
<protein>
    <recommendedName>
        <fullName evidence="7">Lipopolysaccharide assembly protein A domain-containing protein</fullName>
    </recommendedName>
</protein>
<gene>
    <name evidence="8" type="ORF">CEJ45_17810</name>
</gene>
<evidence type="ECO:0000313" key="8">
    <source>
        <dbReference type="EMBL" id="OWY33303.1"/>
    </source>
</evidence>
<dbReference type="RefSeq" id="WP_088756371.1">
    <property type="nucleotide sequence ID" value="NZ_JARJFG010000006.1"/>
</dbReference>
<keyword evidence="9" id="KW-1185">Reference proteome</keyword>
<dbReference type="InterPro" id="IPR010445">
    <property type="entry name" value="LapA_dom"/>
</dbReference>
<accession>A0A225SQ92</accession>
<feature type="region of interest" description="Disordered" evidence="5">
    <location>
        <begin position="88"/>
        <end position="108"/>
    </location>
</feature>
<comment type="caution">
    <text evidence="8">The sequence shown here is derived from an EMBL/GenBank/DDBJ whole genome shotgun (WGS) entry which is preliminary data.</text>
</comment>
<keyword evidence="4 6" id="KW-0472">Membrane</keyword>
<keyword evidence="2 6" id="KW-0812">Transmembrane</keyword>
<evidence type="ECO:0000256" key="4">
    <source>
        <dbReference type="ARBA" id="ARBA00023136"/>
    </source>
</evidence>
<evidence type="ECO:0000256" key="5">
    <source>
        <dbReference type="SAM" id="MobiDB-lite"/>
    </source>
</evidence>
<feature type="domain" description="Lipopolysaccharide assembly protein A" evidence="7">
    <location>
        <begin position="22"/>
        <end position="85"/>
    </location>
</feature>
<dbReference type="GO" id="GO:0005886">
    <property type="term" value="C:plasma membrane"/>
    <property type="evidence" value="ECO:0007669"/>
    <property type="project" value="InterPro"/>
</dbReference>
<evidence type="ECO:0000256" key="1">
    <source>
        <dbReference type="ARBA" id="ARBA00022475"/>
    </source>
</evidence>
<evidence type="ECO:0000313" key="9">
    <source>
        <dbReference type="Proteomes" id="UP000214747"/>
    </source>
</evidence>
<dbReference type="AlphaFoldDB" id="A0A225SQ92"/>
<evidence type="ECO:0000256" key="6">
    <source>
        <dbReference type="SAM" id="Phobius"/>
    </source>
</evidence>
<evidence type="ECO:0000256" key="3">
    <source>
        <dbReference type="ARBA" id="ARBA00022989"/>
    </source>
</evidence>